<proteinExistence type="predicted"/>
<dbReference type="Proteomes" id="UP000184074">
    <property type="component" value="Unassembled WGS sequence"/>
</dbReference>
<sequence>MRLSFLPALAMATALSGCLQDLYTDSGFTNVTSTGSVTERLGQQGIASVIDADGDGFAYSSGTESGGGLRAVAGFTNPSDIGLRPVTSVGRYTGRYELIEVYDIDLRGGFISGSQDQVSGSIVLNADFSTGTLTGRAGELSVSGRALGSQLTGGVQYRGVSGDLRGVLGDDKAIGAFHGNDADLIYAGGFLTYRD</sequence>
<evidence type="ECO:0000313" key="1">
    <source>
        <dbReference type="EMBL" id="SHG79505.1"/>
    </source>
</evidence>
<evidence type="ECO:0000313" key="2">
    <source>
        <dbReference type="Proteomes" id="UP000184074"/>
    </source>
</evidence>
<name>A0A1M5MQK2_9RHOB</name>
<protein>
    <recommendedName>
        <fullName evidence="3">Transferrin-binding protein B C-lobe/N-lobe beta barrel domain-containing protein</fullName>
    </recommendedName>
</protein>
<organism evidence="1 2">
    <name type="scientific">Cognatiyoonia sediminum</name>
    <dbReference type="NCBI Taxonomy" id="1508389"/>
    <lineage>
        <taxon>Bacteria</taxon>
        <taxon>Pseudomonadati</taxon>
        <taxon>Pseudomonadota</taxon>
        <taxon>Alphaproteobacteria</taxon>
        <taxon>Rhodobacterales</taxon>
        <taxon>Paracoccaceae</taxon>
        <taxon>Cognatiyoonia</taxon>
    </lineage>
</organism>
<dbReference type="STRING" id="1508389.SAMN05444003_0958"/>
<dbReference type="PROSITE" id="PS51257">
    <property type="entry name" value="PROKAR_LIPOPROTEIN"/>
    <property type="match status" value="1"/>
</dbReference>
<evidence type="ECO:0008006" key="3">
    <source>
        <dbReference type="Google" id="ProtNLM"/>
    </source>
</evidence>
<reference evidence="1 2" key="1">
    <citation type="submission" date="2016-11" db="EMBL/GenBank/DDBJ databases">
        <authorList>
            <person name="Jaros S."/>
            <person name="Januszkiewicz K."/>
            <person name="Wedrychowicz H."/>
        </authorList>
    </citation>
    <scope>NUCLEOTIDE SEQUENCE [LARGE SCALE GENOMIC DNA]</scope>
    <source>
        <strain evidence="1 2">DSM 28715</strain>
    </source>
</reference>
<dbReference type="OrthoDB" id="7853508at2"/>
<dbReference type="AlphaFoldDB" id="A0A1M5MQK2"/>
<keyword evidence="2" id="KW-1185">Reference proteome</keyword>
<dbReference type="EMBL" id="FQXB01000001">
    <property type="protein sequence ID" value="SHG79505.1"/>
    <property type="molecule type" value="Genomic_DNA"/>
</dbReference>
<accession>A0A1M5MQK2</accession>
<dbReference type="RefSeq" id="WP_072899705.1">
    <property type="nucleotide sequence ID" value="NZ_FQXB01000001.1"/>
</dbReference>
<gene>
    <name evidence="1" type="ORF">SAMN05444003_0958</name>
</gene>